<evidence type="ECO:0000313" key="2">
    <source>
        <dbReference type="EMBL" id="CEM22832.1"/>
    </source>
</evidence>
<sequence length="177" mass="19618">MQAGHQTRDQVPPDVQVRECLHQAFAKDHLASLRRGGSHSSEGPERNSSRDRGRGGSPGIQGFEERHYRPKPDVEAWPACLGGRHGLACRARDSRQLDAAESSVSFLGTGEQDGRSVAAARFGDGEFWFILLCRLCSDTDDSSGLRTRTREGGLRGKALHRHSRIYFVAFRRLGITF</sequence>
<accession>A0A0G4G3T8</accession>
<dbReference type="AlphaFoldDB" id="A0A0G4G3T8"/>
<feature type="compositionally biased region" description="Basic and acidic residues" evidence="1">
    <location>
        <begin position="42"/>
        <end position="54"/>
    </location>
</feature>
<reference evidence="2" key="1">
    <citation type="submission" date="2014-11" db="EMBL/GenBank/DDBJ databases">
        <authorList>
            <person name="Otto D Thomas"/>
            <person name="Naeem Raeece"/>
        </authorList>
    </citation>
    <scope>NUCLEOTIDE SEQUENCE</scope>
</reference>
<name>A0A0G4G3T8_9ALVE</name>
<gene>
    <name evidence="2" type="ORF">Cvel_4139</name>
</gene>
<evidence type="ECO:0000256" key="1">
    <source>
        <dbReference type="SAM" id="MobiDB-lite"/>
    </source>
</evidence>
<protein>
    <submittedName>
        <fullName evidence="2">Uncharacterized protein</fullName>
    </submittedName>
</protein>
<feature type="region of interest" description="Disordered" evidence="1">
    <location>
        <begin position="31"/>
        <end position="68"/>
    </location>
</feature>
<organism evidence="2">
    <name type="scientific">Chromera velia CCMP2878</name>
    <dbReference type="NCBI Taxonomy" id="1169474"/>
    <lineage>
        <taxon>Eukaryota</taxon>
        <taxon>Sar</taxon>
        <taxon>Alveolata</taxon>
        <taxon>Colpodellida</taxon>
        <taxon>Chromeraceae</taxon>
        <taxon>Chromera</taxon>
    </lineage>
</organism>
<dbReference type="EMBL" id="CDMZ01000860">
    <property type="protein sequence ID" value="CEM22832.1"/>
    <property type="molecule type" value="Genomic_DNA"/>
</dbReference>
<proteinExistence type="predicted"/>
<dbReference type="VEuPathDB" id="CryptoDB:Cvel_4139"/>